<dbReference type="RefSeq" id="WP_131901095.1">
    <property type="nucleotide sequence ID" value="NZ_SMKZ01000066.1"/>
</dbReference>
<gene>
    <name evidence="10" type="ORF">E1269_28675</name>
</gene>
<evidence type="ECO:0000256" key="2">
    <source>
        <dbReference type="ARBA" id="ARBA00012286"/>
    </source>
</evidence>
<dbReference type="UniPathway" id="UPA00068">
    <property type="reaction ID" value="UER00113"/>
</dbReference>
<evidence type="ECO:0000256" key="5">
    <source>
        <dbReference type="ARBA" id="ARBA00022605"/>
    </source>
</evidence>
<dbReference type="OrthoDB" id="9801641at2"/>
<comment type="pathway">
    <text evidence="1">Amino-acid biosynthesis; L-arginine biosynthesis; L-arginine from L-ornithine and carbamoyl phosphate: step 2/3.</text>
</comment>
<keyword evidence="5" id="KW-0028">Amino-acid biosynthesis</keyword>
<dbReference type="GO" id="GO:0004055">
    <property type="term" value="F:argininosuccinate synthase activity"/>
    <property type="evidence" value="ECO:0007669"/>
    <property type="project" value="UniProtKB-EC"/>
</dbReference>
<feature type="domain" description="Arginosuccinate synthase C-terminal" evidence="9">
    <location>
        <begin position="155"/>
        <end position="274"/>
    </location>
</feature>
<reference evidence="10 11" key="1">
    <citation type="submission" date="2019-03" db="EMBL/GenBank/DDBJ databases">
        <title>Draft genome sequences of novel Actinobacteria.</title>
        <authorList>
            <person name="Sahin N."/>
            <person name="Ay H."/>
            <person name="Saygin H."/>
        </authorList>
    </citation>
    <scope>NUCLEOTIDE SEQUENCE [LARGE SCALE GENOMIC DNA]</scope>
    <source>
        <strain evidence="10 11">5K138</strain>
    </source>
</reference>
<dbReference type="Proteomes" id="UP000294739">
    <property type="component" value="Unassembled WGS sequence"/>
</dbReference>
<evidence type="ECO:0000259" key="8">
    <source>
        <dbReference type="Pfam" id="PF00764"/>
    </source>
</evidence>
<dbReference type="GO" id="GO:0006526">
    <property type="term" value="P:L-arginine biosynthetic process"/>
    <property type="evidence" value="ECO:0007669"/>
    <property type="project" value="UniProtKB-UniPathway"/>
</dbReference>
<dbReference type="SUPFAM" id="SSF69864">
    <property type="entry name" value="Argininosuccinate synthetase, C-terminal domain"/>
    <property type="match status" value="1"/>
</dbReference>
<dbReference type="InterPro" id="IPR024074">
    <property type="entry name" value="AS_cat/multimer_dom_body"/>
</dbReference>
<sequence>MSDLVVLALGEGGLGGPGSGGSIGARVVAVAVQVGPGSGDADAVRDRALAAGAVAADVVDARDEFADHHCLPALKANALHPRLLPALSTPLVAEHLVAAARRHGARTVAHGFTGDARVGFEAGVAALAPDLTCLAVDAVPSRPAAALWGPPRDGDADELVVTFDAGRPVAIDGETVTMWQAIELTTQRARAQGVGDTAMPGASVLAAAHRDLEAGTVERDLARFKAGVDRRWSGLVHAGRWFSPLRRALDDFVETANRPVSGEVRLTLRAGAVSLDHQPLAA</sequence>
<dbReference type="InParanoid" id="A0A4R5CIB8"/>
<dbReference type="SUPFAM" id="SSF52402">
    <property type="entry name" value="Adenine nucleotide alpha hydrolases-like"/>
    <property type="match status" value="1"/>
</dbReference>
<protein>
    <recommendedName>
        <fullName evidence="2">argininosuccinate synthase</fullName>
        <ecNumber evidence="2">6.3.4.5</ecNumber>
    </recommendedName>
</protein>
<dbReference type="Gene3D" id="3.90.1260.10">
    <property type="entry name" value="Argininosuccinate synthetase, chain A, domain 2"/>
    <property type="match status" value="1"/>
</dbReference>
<comment type="caution">
    <text evidence="10">The sequence shown here is derived from an EMBL/GenBank/DDBJ whole genome shotgun (WGS) entry which is preliminary data.</text>
</comment>
<dbReference type="EC" id="6.3.4.5" evidence="2"/>
<feature type="domain" description="Arginosuccinate synthase-like N-terminal" evidence="8">
    <location>
        <begin position="23"/>
        <end position="135"/>
    </location>
</feature>
<dbReference type="PANTHER" id="PTHR11587:SF2">
    <property type="entry name" value="ARGININOSUCCINATE SYNTHASE"/>
    <property type="match status" value="1"/>
</dbReference>
<name>A0A4R5CIB8_9ACTN</name>
<dbReference type="GO" id="GO:0000053">
    <property type="term" value="P:argininosuccinate metabolic process"/>
    <property type="evidence" value="ECO:0007669"/>
    <property type="project" value="TreeGrafter"/>
</dbReference>
<evidence type="ECO:0000256" key="1">
    <source>
        <dbReference type="ARBA" id="ARBA00004967"/>
    </source>
</evidence>
<keyword evidence="11" id="KW-1185">Reference proteome</keyword>
<evidence type="ECO:0000313" key="10">
    <source>
        <dbReference type="EMBL" id="TDD98846.1"/>
    </source>
</evidence>
<evidence type="ECO:0000256" key="4">
    <source>
        <dbReference type="ARBA" id="ARBA00022598"/>
    </source>
</evidence>
<dbReference type="InterPro" id="IPR014729">
    <property type="entry name" value="Rossmann-like_a/b/a_fold"/>
</dbReference>
<accession>A0A4R5CIB8</accession>
<proteinExistence type="predicted"/>
<dbReference type="GO" id="GO:0000050">
    <property type="term" value="P:urea cycle"/>
    <property type="evidence" value="ECO:0007669"/>
    <property type="project" value="TreeGrafter"/>
</dbReference>
<dbReference type="Gene3D" id="3.40.50.620">
    <property type="entry name" value="HUPs"/>
    <property type="match status" value="1"/>
</dbReference>
<keyword evidence="6" id="KW-0547">Nucleotide-binding</keyword>
<evidence type="ECO:0000256" key="7">
    <source>
        <dbReference type="ARBA" id="ARBA00022840"/>
    </source>
</evidence>
<evidence type="ECO:0000256" key="6">
    <source>
        <dbReference type="ARBA" id="ARBA00022741"/>
    </source>
</evidence>
<dbReference type="Pfam" id="PF00764">
    <property type="entry name" value="Arginosuc_synth"/>
    <property type="match status" value="1"/>
</dbReference>
<dbReference type="PANTHER" id="PTHR11587">
    <property type="entry name" value="ARGININOSUCCINATE SYNTHASE"/>
    <property type="match status" value="1"/>
</dbReference>
<dbReference type="FunCoup" id="A0A4R5CIB8">
    <property type="interactions" value="348"/>
</dbReference>
<dbReference type="GO" id="GO:0005524">
    <property type="term" value="F:ATP binding"/>
    <property type="evidence" value="ECO:0007669"/>
    <property type="project" value="UniProtKB-KW"/>
</dbReference>
<evidence type="ECO:0000313" key="11">
    <source>
        <dbReference type="Proteomes" id="UP000294739"/>
    </source>
</evidence>
<dbReference type="EMBL" id="SMKZ01000066">
    <property type="protein sequence ID" value="TDD98846.1"/>
    <property type="molecule type" value="Genomic_DNA"/>
</dbReference>
<evidence type="ECO:0000256" key="3">
    <source>
        <dbReference type="ARBA" id="ARBA00022571"/>
    </source>
</evidence>
<dbReference type="InterPro" id="IPR048268">
    <property type="entry name" value="Arginosuc_syn_C"/>
</dbReference>
<dbReference type="InterPro" id="IPR001518">
    <property type="entry name" value="Arginosuc_synth"/>
</dbReference>
<keyword evidence="7" id="KW-0067">ATP-binding</keyword>
<organism evidence="10 11">
    <name type="scientific">Jiangella asiatica</name>
    <dbReference type="NCBI Taxonomy" id="2530372"/>
    <lineage>
        <taxon>Bacteria</taxon>
        <taxon>Bacillati</taxon>
        <taxon>Actinomycetota</taxon>
        <taxon>Actinomycetes</taxon>
        <taxon>Jiangellales</taxon>
        <taxon>Jiangellaceae</taxon>
        <taxon>Jiangella</taxon>
    </lineage>
</organism>
<dbReference type="AlphaFoldDB" id="A0A4R5CIB8"/>
<dbReference type="Pfam" id="PF20979">
    <property type="entry name" value="Arginosuc_syn_C"/>
    <property type="match status" value="1"/>
</dbReference>
<dbReference type="GO" id="GO:0005737">
    <property type="term" value="C:cytoplasm"/>
    <property type="evidence" value="ECO:0007669"/>
    <property type="project" value="TreeGrafter"/>
</dbReference>
<dbReference type="InterPro" id="IPR048267">
    <property type="entry name" value="Arginosuc_syn_N"/>
</dbReference>
<keyword evidence="4" id="KW-0436">Ligase</keyword>
<keyword evidence="3" id="KW-0055">Arginine biosynthesis</keyword>
<evidence type="ECO:0000259" key="9">
    <source>
        <dbReference type="Pfam" id="PF20979"/>
    </source>
</evidence>